<evidence type="ECO:0000256" key="5">
    <source>
        <dbReference type="ARBA" id="ARBA00022490"/>
    </source>
</evidence>
<evidence type="ECO:0000256" key="1">
    <source>
        <dbReference type="ARBA" id="ARBA00004496"/>
    </source>
</evidence>
<dbReference type="EC" id="2.1.1.77" evidence="3"/>
<dbReference type="RefSeq" id="WP_225961120.1">
    <property type="nucleotide sequence ID" value="NZ_JADBDZ010000001.1"/>
</dbReference>
<reference evidence="12 13" key="1">
    <citation type="submission" date="2020-10" db="EMBL/GenBank/DDBJ databases">
        <title>Sequencing the genomes of 1000 actinobacteria strains.</title>
        <authorList>
            <person name="Klenk H.-P."/>
        </authorList>
    </citation>
    <scope>NUCLEOTIDE SEQUENCE [LARGE SCALE GENOMIC DNA]</scope>
    <source>
        <strain evidence="12 13">DSM 46744</strain>
    </source>
</reference>
<dbReference type="PANTHER" id="PTHR11579">
    <property type="entry name" value="PROTEIN-L-ISOASPARTATE O-METHYLTRANSFERASE"/>
    <property type="match status" value="1"/>
</dbReference>
<comment type="subcellular location">
    <subcellularLocation>
        <location evidence="1">Cytoplasm</location>
    </subcellularLocation>
</comment>
<comment type="caution">
    <text evidence="12">The sequence shown here is derived from an EMBL/GenBank/DDBJ whole genome shotgun (WGS) entry which is preliminary data.</text>
</comment>
<evidence type="ECO:0000256" key="6">
    <source>
        <dbReference type="ARBA" id="ARBA00022603"/>
    </source>
</evidence>
<gene>
    <name evidence="12" type="ORF">H4W34_002295</name>
</gene>
<dbReference type="PANTHER" id="PTHR11579:SF0">
    <property type="entry name" value="PROTEIN-L-ISOASPARTATE(D-ASPARTATE) O-METHYLTRANSFERASE"/>
    <property type="match status" value="1"/>
</dbReference>
<accession>A0ABR9JPG7</accession>
<dbReference type="InterPro" id="IPR000682">
    <property type="entry name" value="PCMT"/>
</dbReference>
<evidence type="ECO:0000256" key="9">
    <source>
        <dbReference type="ARBA" id="ARBA00030757"/>
    </source>
</evidence>
<dbReference type="Proteomes" id="UP000627838">
    <property type="component" value="Unassembled WGS sequence"/>
</dbReference>
<dbReference type="Gene3D" id="3.40.50.150">
    <property type="entry name" value="Vaccinia Virus protein VP39"/>
    <property type="match status" value="1"/>
</dbReference>
<dbReference type="CDD" id="cd02440">
    <property type="entry name" value="AdoMet_MTases"/>
    <property type="match status" value="1"/>
</dbReference>
<evidence type="ECO:0000256" key="3">
    <source>
        <dbReference type="ARBA" id="ARBA00011890"/>
    </source>
</evidence>
<evidence type="ECO:0000256" key="8">
    <source>
        <dbReference type="ARBA" id="ARBA00022691"/>
    </source>
</evidence>
<keyword evidence="13" id="KW-1185">Reference proteome</keyword>
<dbReference type="InterPro" id="IPR029063">
    <property type="entry name" value="SAM-dependent_MTases_sf"/>
</dbReference>
<evidence type="ECO:0000313" key="12">
    <source>
        <dbReference type="EMBL" id="MBE1532462.1"/>
    </source>
</evidence>
<protein>
    <recommendedName>
        <fullName evidence="4">Protein-L-isoaspartate O-methyltransferase</fullName>
        <ecNumber evidence="3">2.1.1.77</ecNumber>
    </recommendedName>
    <alternativeName>
        <fullName evidence="11">L-isoaspartyl protein carboxyl methyltransferase</fullName>
    </alternativeName>
    <alternativeName>
        <fullName evidence="9">Protein L-isoaspartyl methyltransferase</fullName>
    </alternativeName>
    <alternativeName>
        <fullName evidence="10">Protein-beta-aspartate methyltransferase</fullName>
    </alternativeName>
</protein>
<dbReference type="Pfam" id="PF01135">
    <property type="entry name" value="PCMT"/>
    <property type="match status" value="1"/>
</dbReference>
<evidence type="ECO:0000313" key="13">
    <source>
        <dbReference type="Proteomes" id="UP000627838"/>
    </source>
</evidence>
<evidence type="ECO:0000256" key="2">
    <source>
        <dbReference type="ARBA" id="ARBA00005369"/>
    </source>
</evidence>
<evidence type="ECO:0000256" key="4">
    <source>
        <dbReference type="ARBA" id="ARBA00013346"/>
    </source>
</evidence>
<dbReference type="EMBL" id="JADBDZ010000001">
    <property type="protein sequence ID" value="MBE1532462.1"/>
    <property type="molecule type" value="Genomic_DNA"/>
</dbReference>
<keyword evidence="7" id="KW-0808">Transferase</keyword>
<sequence>MEHGRQLPEDRLPTALTTTMTSPAALAEELAGSGVLEPTWREAFSAVPRHRFIPDTVWVEDGDHLTPVHREDDETGWMDLCYANDAVVTQVDDGVPAGPGQSGHEITSSASRPDVVARMLAALQAEPGMSVLEIGTGTGWNAALLAERLGAGGVTSVEVDPAVADRARRTLREAGYGKVAVVTGDGALGHPPGAPFDRLIATVAVDRVPYAWVEQTRPGGRVVVPWTTDLHNGALVSFVVGRDGTMQGRIMGNVAFMRLRSQRGKRASLDRHVRDGKGTRRSFTDLHPYDVFGEYDASLAIGLRVPRCKLIVSGHDGGAYTVWLIDPWSGSWAGLDYRPDAERLAVRQSGERDLWQEVHDAYRWWDGLGRPTADRWGLTVTPEEQYVWLDTQDDPIDRPST</sequence>
<keyword evidence="5" id="KW-0963">Cytoplasm</keyword>
<comment type="similarity">
    <text evidence="2">Belongs to the methyltransferase superfamily. L-isoaspartyl/D-aspartyl protein methyltransferase family.</text>
</comment>
<evidence type="ECO:0000256" key="10">
    <source>
        <dbReference type="ARBA" id="ARBA00031323"/>
    </source>
</evidence>
<keyword evidence="6" id="KW-0489">Methyltransferase</keyword>
<organism evidence="12 13">
    <name type="scientific">Actinomadura algeriensis</name>
    <dbReference type="NCBI Taxonomy" id="1679523"/>
    <lineage>
        <taxon>Bacteria</taxon>
        <taxon>Bacillati</taxon>
        <taxon>Actinomycetota</taxon>
        <taxon>Actinomycetes</taxon>
        <taxon>Streptosporangiales</taxon>
        <taxon>Thermomonosporaceae</taxon>
        <taxon>Actinomadura</taxon>
    </lineage>
</organism>
<name>A0ABR9JPG7_9ACTN</name>
<evidence type="ECO:0000256" key="11">
    <source>
        <dbReference type="ARBA" id="ARBA00031350"/>
    </source>
</evidence>
<proteinExistence type="inferred from homology"/>
<keyword evidence="8" id="KW-0949">S-adenosyl-L-methionine</keyword>
<dbReference type="SUPFAM" id="SSF53335">
    <property type="entry name" value="S-adenosyl-L-methionine-dependent methyltransferases"/>
    <property type="match status" value="1"/>
</dbReference>
<evidence type="ECO:0000256" key="7">
    <source>
        <dbReference type="ARBA" id="ARBA00022679"/>
    </source>
</evidence>